<accession>A0A382NMV3</accession>
<feature type="non-terminal residue" evidence="4">
    <location>
        <position position="112"/>
    </location>
</feature>
<dbReference type="SUPFAM" id="SSF51735">
    <property type="entry name" value="NAD(P)-binding Rossmann-fold domains"/>
    <property type="match status" value="1"/>
</dbReference>
<dbReference type="Gene3D" id="3.40.50.720">
    <property type="entry name" value="NAD(P)-binding Rossmann-like Domain"/>
    <property type="match status" value="1"/>
</dbReference>
<evidence type="ECO:0000256" key="2">
    <source>
        <dbReference type="ARBA" id="ARBA00023002"/>
    </source>
</evidence>
<dbReference type="Pfam" id="PF01113">
    <property type="entry name" value="DapB_N"/>
    <property type="match status" value="1"/>
</dbReference>
<gene>
    <name evidence="4" type="ORF">METZ01_LOCUS314499</name>
</gene>
<name>A0A382NMV3_9ZZZZ</name>
<dbReference type="PANTHER" id="PTHR20836">
    <property type="entry name" value="DIHYDRODIPICOLINATE REDUCTASE"/>
    <property type="match status" value="1"/>
</dbReference>
<dbReference type="GO" id="GO:0019877">
    <property type="term" value="P:diaminopimelate biosynthetic process"/>
    <property type="evidence" value="ECO:0007669"/>
    <property type="project" value="TreeGrafter"/>
</dbReference>
<dbReference type="CDD" id="cd02274">
    <property type="entry name" value="DHDPR_N"/>
    <property type="match status" value="1"/>
</dbReference>
<evidence type="ECO:0000256" key="1">
    <source>
        <dbReference type="ARBA" id="ARBA00022857"/>
    </source>
</evidence>
<keyword evidence="2" id="KW-0560">Oxidoreductase</keyword>
<evidence type="ECO:0000313" key="4">
    <source>
        <dbReference type="EMBL" id="SVC61645.1"/>
    </source>
</evidence>
<dbReference type="GO" id="GO:0009089">
    <property type="term" value="P:lysine biosynthetic process via diaminopimelate"/>
    <property type="evidence" value="ECO:0007669"/>
    <property type="project" value="InterPro"/>
</dbReference>
<dbReference type="EMBL" id="UINC01101095">
    <property type="protein sequence ID" value="SVC61645.1"/>
    <property type="molecule type" value="Genomic_DNA"/>
</dbReference>
<organism evidence="4">
    <name type="scientific">marine metagenome</name>
    <dbReference type="NCBI Taxonomy" id="408172"/>
    <lineage>
        <taxon>unclassified sequences</taxon>
        <taxon>metagenomes</taxon>
        <taxon>ecological metagenomes</taxon>
    </lineage>
</organism>
<feature type="domain" description="Dihydrodipicolinate reductase N-terminal" evidence="3">
    <location>
        <begin position="5"/>
        <end position="112"/>
    </location>
</feature>
<proteinExistence type="predicted"/>
<evidence type="ECO:0000259" key="3">
    <source>
        <dbReference type="Pfam" id="PF01113"/>
    </source>
</evidence>
<dbReference type="InterPro" id="IPR000846">
    <property type="entry name" value="DapB_N"/>
</dbReference>
<dbReference type="InterPro" id="IPR036291">
    <property type="entry name" value="NAD(P)-bd_dom_sf"/>
</dbReference>
<dbReference type="AlphaFoldDB" id="A0A382NMV3"/>
<sequence length="112" mass="12221">MNNFKIGIAGCLGRMGKELVSSVLQNKQTTFVGGFEKKNHPQIGEQFAKIFNLDSNLVIKDSSEEIFSVSDCIIDFTTPESTLNNIDVAIKAKTALVIGTTGLDDNILKQIE</sequence>
<reference evidence="4" key="1">
    <citation type="submission" date="2018-05" db="EMBL/GenBank/DDBJ databases">
        <authorList>
            <person name="Lanie J.A."/>
            <person name="Ng W.-L."/>
            <person name="Kazmierczak K.M."/>
            <person name="Andrzejewski T.M."/>
            <person name="Davidsen T.M."/>
            <person name="Wayne K.J."/>
            <person name="Tettelin H."/>
            <person name="Glass J.I."/>
            <person name="Rusch D."/>
            <person name="Podicherti R."/>
            <person name="Tsui H.-C.T."/>
            <person name="Winkler M.E."/>
        </authorList>
    </citation>
    <scope>NUCLEOTIDE SEQUENCE</scope>
</reference>
<dbReference type="PANTHER" id="PTHR20836:SF0">
    <property type="entry name" value="4-HYDROXY-TETRAHYDRODIPICOLINATE REDUCTASE 1, CHLOROPLASTIC-RELATED"/>
    <property type="match status" value="1"/>
</dbReference>
<protein>
    <recommendedName>
        <fullName evidence="3">Dihydrodipicolinate reductase N-terminal domain-containing protein</fullName>
    </recommendedName>
</protein>
<keyword evidence="1" id="KW-0521">NADP</keyword>
<dbReference type="InterPro" id="IPR023940">
    <property type="entry name" value="DHDPR_bac"/>
</dbReference>
<dbReference type="GO" id="GO:0008839">
    <property type="term" value="F:4-hydroxy-tetrahydrodipicolinate reductase"/>
    <property type="evidence" value="ECO:0007669"/>
    <property type="project" value="InterPro"/>
</dbReference>